<dbReference type="GO" id="GO:0003949">
    <property type="term" value="F:1-(5-phosphoribosyl)-5-[(5-phosphoribosylamino)methylideneamino]imidazole-4-carboxamide isomerase activity"/>
    <property type="evidence" value="ECO:0007669"/>
    <property type="project" value="UniProtKB-UniRule"/>
</dbReference>
<evidence type="ECO:0000313" key="12">
    <source>
        <dbReference type="Proteomes" id="UP000016307"/>
    </source>
</evidence>
<dbReference type="HAMAP" id="MF_01014">
    <property type="entry name" value="HisA"/>
    <property type="match status" value="1"/>
</dbReference>
<evidence type="ECO:0000256" key="5">
    <source>
        <dbReference type="ARBA" id="ARBA00022490"/>
    </source>
</evidence>
<comment type="subcellular location">
    <subcellularLocation>
        <location evidence="2 9">Cytoplasm</location>
    </subcellularLocation>
</comment>
<evidence type="ECO:0000256" key="1">
    <source>
        <dbReference type="ARBA" id="ARBA00000901"/>
    </source>
</evidence>
<dbReference type="SUPFAM" id="SSF51366">
    <property type="entry name" value="Ribulose-phoshate binding barrel"/>
    <property type="match status" value="1"/>
</dbReference>
<dbReference type="Gene3D" id="3.20.20.70">
    <property type="entry name" value="Aldolase class I"/>
    <property type="match status" value="1"/>
</dbReference>
<dbReference type="InterPro" id="IPR011060">
    <property type="entry name" value="RibuloseP-bd_barrel"/>
</dbReference>
<comment type="similarity">
    <text evidence="4 9 10">Belongs to the HisA/HisF family.</text>
</comment>
<reference evidence="11 12" key="1">
    <citation type="journal article" date="2013" name="BMC Genomics">
        <title>Comparative genomics reveals distinct host-interacting traits of three major human-associated propionibacteria.</title>
        <authorList>
            <person name="Mak T.N."/>
            <person name="Schmid M."/>
            <person name="Brzuszkiewicz E."/>
            <person name="Zeng G."/>
            <person name="Meyer R."/>
            <person name="Sfanos K.S."/>
            <person name="Brinkmann V."/>
            <person name="Meyer T.F."/>
            <person name="Bruggemann H."/>
        </authorList>
    </citation>
    <scope>NUCLEOTIDE SEQUENCE [LARGE SCALE GENOMIC DNA]</scope>
    <source>
        <strain evidence="11 12">DSM 20700</strain>
    </source>
</reference>
<dbReference type="InterPro" id="IPR006062">
    <property type="entry name" value="His_biosynth"/>
</dbReference>
<dbReference type="GO" id="GO:0000105">
    <property type="term" value="P:L-histidine biosynthetic process"/>
    <property type="evidence" value="ECO:0007669"/>
    <property type="project" value="UniProtKB-UniRule"/>
</dbReference>
<evidence type="ECO:0000256" key="3">
    <source>
        <dbReference type="ARBA" id="ARBA00005133"/>
    </source>
</evidence>
<keyword evidence="6 9" id="KW-0028">Amino-acid biosynthesis</keyword>
<protein>
    <recommendedName>
        <fullName evidence="9">1-(5-phosphoribosyl)-5-[(5-phosphoribosylamino)methylideneamino] imidazole-4-carboxamide isomerase</fullName>
        <ecNumber evidence="9">5.3.1.16</ecNumber>
    </recommendedName>
    <alternativeName>
        <fullName evidence="9">Phosphoribosylformimino-5-aminoimidazole carboxamide ribotide isomerase</fullName>
    </alternativeName>
</protein>
<keyword evidence="12" id="KW-1185">Reference proteome</keyword>
<dbReference type="GO" id="GO:0000162">
    <property type="term" value="P:L-tryptophan biosynthetic process"/>
    <property type="evidence" value="ECO:0007669"/>
    <property type="project" value="InterPro"/>
</dbReference>
<keyword evidence="7 9" id="KW-0368">Histidine biosynthesis</keyword>
<comment type="pathway">
    <text evidence="3 9">Amino-acid biosynthesis; L-histidine biosynthesis; L-histidine from 5-phospho-alpha-D-ribose 1-diphosphate: step 4/9.</text>
</comment>
<dbReference type="FunFam" id="3.20.20.70:FF:000009">
    <property type="entry name" value="1-(5-phosphoribosyl)-5-[(5-phosphoribosylamino)methylideneamino] imidazole-4-carboxamide isomerase"/>
    <property type="match status" value="1"/>
</dbReference>
<evidence type="ECO:0000256" key="10">
    <source>
        <dbReference type="RuleBase" id="RU003657"/>
    </source>
</evidence>
<dbReference type="UniPathway" id="UPA00031">
    <property type="reaction ID" value="UER00009"/>
</dbReference>
<feature type="active site" description="Proton acceptor" evidence="9">
    <location>
        <position position="56"/>
    </location>
</feature>
<dbReference type="PANTHER" id="PTHR43090:SF2">
    <property type="entry name" value="1-(5-PHOSPHORIBOSYL)-5-[(5-PHOSPHORIBOSYLAMINO)METHYLIDENEAMINO] IMIDAZOLE-4-CARBOXAMIDE ISOMERASE"/>
    <property type="match status" value="1"/>
</dbReference>
<evidence type="ECO:0000256" key="6">
    <source>
        <dbReference type="ARBA" id="ARBA00022605"/>
    </source>
</evidence>
<dbReference type="PATRIC" id="fig|1160719.4.peg.323"/>
<evidence type="ECO:0000256" key="7">
    <source>
        <dbReference type="ARBA" id="ARBA00023102"/>
    </source>
</evidence>
<name>U1FEH9_9ACTN</name>
<evidence type="ECO:0000313" key="11">
    <source>
        <dbReference type="EMBL" id="ERF58063.1"/>
    </source>
</evidence>
<keyword evidence="8 9" id="KW-0413">Isomerase</keyword>
<sequence>MMDFSRRWGEASLRILAVVMYLHRKCGRGHVKQMGAKTPAGTVGRVEELILLPAIDVKDGRAVQLRQGVDGSERVFGDPVEIATAWQRAGAQWLHVVDLDAAFGHGANTEIIRRITGDLDIDVEVSGGIRSTESLTAALDAGASRVNIGTAALEQPEWCAEMIHRFDDQVAIGLDVRDGVLESHGWTQSGGDLLDVVSRFEQAGCRRYVVTDVTSDGMLTGPSYELLGQVCARTQGRIIASGGISTLEDLRRLRGLVPIGVEGAIVGTALYVGNFTVADALDVCQGSVPADASPQPHD</sequence>
<dbReference type="GO" id="GO:0005737">
    <property type="term" value="C:cytoplasm"/>
    <property type="evidence" value="ECO:0007669"/>
    <property type="project" value="UniProtKB-SubCell"/>
</dbReference>
<dbReference type="AlphaFoldDB" id="U1FEH9"/>
<dbReference type="Proteomes" id="UP000016307">
    <property type="component" value="Unassembled WGS sequence"/>
</dbReference>
<dbReference type="InterPro" id="IPR010188">
    <property type="entry name" value="HisA/PriA_Actinobacteria"/>
</dbReference>
<evidence type="ECO:0000256" key="4">
    <source>
        <dbReference type="ARBA" id="ARBA00009667"/>
    </source>
</evidence>
<proteinExistence type="inferred from homology"/>
<keyword evidence="5 9" id="KW-0963">Cytoplasm</keyword>
<dbReference type="InterPro" id="IPR013785">
    <property type="entry name" value="Aldolase_TIM"/>
</dbReference>
<dbReference type="NCBIfam" id="TIGR01919">
    <property type="entry name" value="hisA-trpF"/>
    <property type="match status" value="1"/>
</dbReference>
<comment type="catalytic activity">
    <reaction evidence="1 9">
        <text>1-(5-phospho-beta-D-ribosyl)-5-[(5-phospho-beta-D-ribosylamino)methylideneamino]imidazole-4-carboxamide = 5-[(5-phospho-1-deoxy-D-ribulos-1-ylimino)methylamino]-1-(5-phospho-beta-D-ribosyl)imidazole-4-carboxamide</text>
        <dbReference type="Rhea" id="RHEA:15469"/>
        <dbReference type="ChEBI" id="CHEBI:58435"/>
        <dbReference type="ChEBI" id="CHEBI:58525"/>
        <dbReference type="EC" id="5.3.1.16"/>
    </reaction>
</comment>
<dbReference type="EMBL" id="AOSS01000048">
    <property type="protein sequence ID" value="ERF58063.1"/>
    <property type="molecule type" value="Genomic_DNA"/>
</dbReference>
<evidence type="ECO:0000256" key="8">
    <source>
        <dbReference type="ARBA" id="ARBA00023235"/>
    </source>
</evidence>
<dbReference type="InterPro" id="IPR023016">
    <property type="entry name" value="HisA/PriA"/>
</dbReference>
<gene>
    <name evidence="9" type="primary">hisA</name>
    <name evidence="11" type="ORF">H641_01723</name>
</gene>
<dbReference type="Pfam" id="PF00977">
    <property type="entry name" value="His_biosynth"/>
    <property type="match status" value="1"/>
</dbReference>
<dbReference type="EC" id="5.3.1.16" evidence="9"/>
<dbReference type="PANTHER" id="PTHR43090">
    <property type="entry name" value="1-(5-PHOSPHORIBOSYL)-5-[(5-PHOSPHORIBOSYLAMINO)METHYLIDENEAMINO] IMIDAZOLE-4-CARBOXAMIDE ISOMERASE"/>
    <property type="match status" value="1"/>
</dbReference>
<evidence type="ECO:0000256" key="9">
    <source>
        <dbReference type="HAMAP-Rule" id="MF_01014"/>
    </source>
</evidence>
<comment type="caution">
    <text evidence="11">The sequence shown here is derived from an EMBL/GenBank/DDBJ whole genome shotgun (WGS) entry which is preliminary data.</text>
</comment>
<accession>U1FEH9</accession>
<evidence type="ECO:0000256" key="2">
    <source>
        <dbReference type="ARBA" id="ARBA00004496"/>
    </source>
</evidence>
<dbReference type="CDD" id="cd04732">
    <property type="entry name" value="HisA"/>
    <property type="match status" value="1"/>
</dbReference>
<feature type="active site" description="Proton donor" evidence="9">
    <location>
        <position position="175"/>
    </location>
</feature>
<dbReference type="InterPro" id="IPR044524">
    <property type="entry name" value="Isoase_HisA-like"/>
</dbReference>
<organism evidence="11 12">
    <name type="scientific">Cutibacterium granulosum DSM 20700</name>
    <dbReference type="NCBI Taxonomy" id="1160719"/>
    <lineage>
        <taxon>Bacteria</taxon>
        <taxon>Bacillati</taxon>
        <taxon>Actinomycetota</taxon>
        <taxon>Actinomycetes</taxon>
        <taxon>Propionibacteriales</taxon>
        <taxon>Propionibacteriaceae</taxon>
        <taxon>Cutibacterium</taxon>
    </lineage>
</organism>
<dbReference type="GO" id="GO:0004640">
    <property type="term" value="F:phosphoribosylanthranilate isomerase activity"/>
    <property type="evidence" value="ECO:0007669"/>
    <property type="project" value="InterPro"/>
</dbReference>